<name>A0A195B1I8_9HYME</name>
<feature type="compositionally biased region" description="Basic and acidic residues" evidence="1">
    <location>
        <begin position="45"/>
        <end position="55"/>
    </location>
</feature>
<evidence type="ECO:0000313" key="2">
    <source>
        <dbReference type="EMBL" id="KYM78150.1"/>
    </source>
</evidence>
<feature type="region of interest" description="Disordered" evidence="1">
    <location>
        <begin position="25"/>
        <end position="68"/>
    </location>
</feature>
<evidence type="ECO:0000313" key="3">
    <source>
        <dbReference type="Proteomes" id="UP000078540"/>
    </source>
</evidence>
<organism evidence="2 3">
    <name type="scientific">Atta colombica</name>
    <dbReference type="NCBI Taxonomy" id="520822"/>
    <lineage>
        <taxon>Eukaryota</taxon>
        <taxon>Metazoa</taxon>
        <taxon>Ecdysozoa</taxon>
        <taxon>Arthropoda</taxon>
        <taxon>Hexapoda</taxon>
        <taxon>Insecta</taxon>
        <taxon>Pterygota</taxon>
        <taxon>Neoptera</taxon>
        <taxon>Endopterygota</taxon>
        <taxon>Hymenoptera</taxon>
        <taxon>Apocrita</taxon>
        <taxon>Aculeata</taxon>
        <taxon>Formicoidea</taxon>
        <taxon>Formicidae</taxon>
        <taxon>Myrmicinae</taxon>
        <taxon>Atta</taxon>
    </lineage>
</organism>
<dbReference type="Proteomes" id="UP000078540">
    <property type="component" value="Unassembled WGS sequence"/>
</dbReference>
<keyword evidence="3" id="KW-1185">Reference proteome</keyword>
<sequence>MPAAYEPLYREDDDVNAAAVRSGWIHAGSTRSLGGTSEEDSGSTGRRENEEKKEEVEEEAGGGGDEGG</sequence>
<gene>
    <name evidence="2" type="ORF">ALC53_11345</name>
</gene>
<protein>
    <submittedName>
        <fullName evidence="2">Uncharacterized protein</fullName>
    </submittedName>
</protein>
<accession>A0A195B1I8</accession>
<reference evidence="2 3" key="1">
    <citation type="submission" date="2015-09" db="EMBL/GenBank/DDBJ databases">
        <title>Atta colombica WGS genome.</title>
        <authorList>
            <person name="Nygaard S."/>
            <person name="Hu H."/>
            <person name="Boomsma J."/>
            <person name="Zhang G."/>
        </authorList>
    </citation>
    <scope>NUCLEOTIDE SEQUENCE [LARGE SCALE GENOMIC DNA]</scope>
    <source>
        <strain evidence="2">Treedump-2</strain>
        <tissue evidence="2">Whole body</tissue>
    </source>
</reference>
<dbReference type="EMBL" id="KQ976681">
    <property type="protein sequence ID" value="KYM78150.1"/>
    <property type="molecule type" value="Genomic_DNA"/>
</dbReference>
<proteinExistence type="predicted"/>
<evidence type="ECO:0000256" key="1">
    <source>
        <dbReference type="SAM" id="MobiDB-lite"/>
    </source>
</evidence>
<dbReference type="AlphaFoldDB" id="A0A195B1I8"/>